<gene>
    <name evidence="7" type="ORF">RI532_02010</name>
</gene>
<evidence type="ECO:0000256" key="4">
    <source>
        <dbReference type="ARBA" id="ARBA00022729"/>
    </source>
</evidence>
<dbReference type="Gene3D" id="3.40.190.10">
    <property type="entry name" value="Periplasmic binding protein-like II"/>
    <property type="match status" value="1"/>
</dbReference>
<dbReference type="PROSITE" id="PS51257">
    <property type="entry name" value="PROKAR_LIPOPROTEIN"/>
    <property type="match status" value="1"/>
</dbReference>
<accession>A0AAW8W458</accession>
<dbReference type="AlphaFoldDB" id="A0AAW8W458"/>
<comment type="caution">
    <text evidence="7">The sequence shown here is derived from an EMBL/GenBank/DDBJ whole genome shotgun (WGS) entry which is preliminary data.</text>
</comment>
<dbReference type="PIRSF" id="PIRSF002741">
    <property type="entry name" value="MppA"/>
    <property type="match status" value="1"/>
</dbReference>
<feature type="chain" id="PRO_5043690148" evidence="5">
    <location>
        <begin position="30"/>
        <end position="517"/>
    </location>
</feature>
<evidence type="ECO:0000256" key="5">
    <source>
        <dbReference type="SAM" id="SignalP"/>
    </source>
</evidence>
<keyword evidence="4 5" id="KW-0732">Signal</keyword>
<evidence type="ECO:0000313" key="7">
    <source>
        <dbReference type="EMBL" id="MDT7013204.1"/>
    </source>
</evidence>
<sequence length="517" mass="57002">MTYSKKKLGLILAISAITLLITGCGSKSASSSKKLAAKQELTYATTTDPAGLSPLDTNDTASANVIAQVYEPLFRLDSKTMKPKSLLATSYSMPNKKTYDIKLRKGVKFQDGTPFNAAAVKYTFSQLLSKKRAAPRASLLAAIQKMTIKNDHEIVIETKYETGTFIRDLSHTAASIVSPTADKKGKGYLNKHPVGTGPFKFSSWTTGDQVTLNRNDHYWGHKAKLTKVTLKTLPNYSIAVSELQTGKVNFLDWLPSDYLSRIQSLKNVNTYFKKGTRVNYFGFNVSKKPFNNLKFRQAVAYAINTKSITEQGSGKSYYSNPSIIGPEVYGYDSKMKSFAYQYDLSKAKQLVKENGFGGSTFKITVSNSPDTVKMAQEIQQQLDKAGFKVKIDQTENASFISRTTAGDYDTMISAWANSTDDASELLVPQLSSSYIGSSNRTRYRNAAFDRAAELGTSTTDATKRKAEILKATEIAMHDAPWVVLNHSNVSRATTNNVHGITVDATGMWHLNNAYLTE</sequence>
<feature type="signal peptide" evidence="5">
    <location>
        <begin position="1"/>
        <end position="29"/>
    </location>
</feature>
<dbReference type="Pfam" id="PF00496">
    <property type="entry name" value="SBP_bac_5"/>
    <property type="match status" value="1"/>
</dbReference>
<dbReference type="Gene3D" id="3.90.76.10">
    <property type="entry name" value="Dipeptide-binding Protein, Domain 1"/>
    <property type="match status" value="1"/>
</dbReference>
<evidence type="ECO:0000256" key="1">
    <source>
        <dbReference type="ARBA" id="ARBA00004193"/>
    </source>
</evidence>
<dbReference type="SUPFAM" id="SSF53850">
    <property type="entry name" value="Periplasmic binding protein-like II"/>
    <property type="match status" value="1"/>
</dbReference>
<dbReference type="InterPro" id="IPR039424">
    <property type="entry name" value="SBP_5"/>
</dbReference>
<comment type="similarity">
    <text evidence="2">Belongs to the bacterial solute-binding protein 5 family.</text>
</comment>
<dbReference type="PANTHER" id="PTHR30290:SF9">
    <property type="entry name" value="OLIGOPEPTIDE-BINDING PROTEIN APPA"/>
    <property type="match status" value="1"/>
</dbReference>
<dbReference type="Proteomes" id="UP001254075">
    <property type="component" value="Unassembled WGS sequence"/>
</dbReference>
<keyword evidence="3" id="KW-0813">Transport</keyword>
<dbReference type="GO" id="GO:1904680">
    <property type="term" value="F:peptide transmembrane transporter activity"/>
    <property type="evidence" value="ECO:0007669"/>
    <property type="project" value="TreeGrafter"/>
</dbReference>
<dbReference type="PANTHER" id="PTHR30290">
    <property type="entry name" value="PERIPLASMIC BINDING COMPONENT OF ABC TRANSPORTER"/>
    <property type="match status" value="1"/>
</dbReference>
<dbReference type="InterPro" id="IPR000914">
    <property type="entry name" value="SBP_5_dom"/>
</dbReference>
<dbReference type="GO" id="GO:0043190">
    <property type="term" value="C:ATP-binding cassette (ABC) transporter complex"/>
    <property type="evidence" value="ECO:0007669"/>
    <property type="project" value="InterPro"/>
</dbReference>
<dbReference type="GO" id="GO:0015833">
    <property type="term" value="P:peptide transport"/>
    <property type="evidence" value="ECO:0007669"/>
    <property type="project" value="TreeGrafter"/>
</dbReference>
<name>A0AAW8W458_9LACO</name>
<evidence type="ECO:0000256" key="3">
    <source>
        <dbReference type="ARBA" id="ARBA00022448"/>
    </source>
</evidence>
<protein>
    <submittedName>
        <fullName evidence="7">ABC transporter substrate-binding protein</fullName>
    </submittedName>
</protein>
<dbReference type="InterPro" id="IPR023765">
    <property type="entry name" value="SBP_5_CS"/>
</dbReference>
<dbReference type="GO" id="GO:0042597">
    <property type="term" value="C:periplasmic space"/>
    <property type="evidence" value="ECO:0007669"/>
    <property type="project" value="UniProtKB-ARBA"/>
</dbReference>
<reference evidence="7" key="1">
    <citation type="submission" date="2023-08" db="EMBL/GenBank/DDBJ databases">
        <authorList>
            <person name="Page C.A."/>
            <person name="Perez-Diaz I.M."/>
        </authorList>
    </citation>
    <scope>NUCLEOTIDE SEQUENCE</scope>
    <source>
        <strain evidence="7">3.8.38</strain>
    </source>
</reference>
<dbReference type="PROSITE" id="PS01040">
    <property type="entry name" value="SBP_BACTERIAL_5"/>
    <property type="match status" value="1"/>
</dbReference>
<evidence type="ECO:0000256" key="2">
    <source>
        <dbReference type="ARBA" id="ARBA00005695"/>
    </source>
</evidence>
<dbReference type="EMBL" id="JAVLAM010000001">
    <property type="protein sequence ID" value="MDT7013204.1"/>
    <property type="molecule type" value="Genomic_DNA"/>
</dbReference>
<evidence type="ECO:0000259" key="6">
    <source>
        <dbReference type="Pfam" id="PF00496"/>
    </source>
</evidence>
<dbReference type="InterPro" id="IPR030678">
    <property type="entry name" value="Peptide/Ni-bd"/>
</dbReference>
<feature type="domain" description="Solute-binding protein family 5" evidence="6">
    <location>
        <begin position="82"/>
        <end position="434"/>
    </location>
</feature>
<evidence type="ECO:0000313" key="8">
    <source>
        <dbReference type="Proteomes" id="UP001254075"/>
    </source>
</evidence>
<organism evidence="7 8">
    <name type="scientific">Levilactobacillus namurensis</name>
    <dbReference type="NCBI Taxonomy" id="380393"/>
    <lineage>
        <taxon>Bacteria</taxon>
        <taxon>Bacillati</taxon>
        <taxon>Bacillota</taxon>
        <taxon>Bacilli</taxon>
        <taxon>Lactobacillales</taxon>
        <taxon>Lactobacillaceae</taxon>
        <taxon>Levilactobacillus</taxon>
    </lineage>
</organism>
<dbReference type="RefSeq" id="WP_313844431.1">
    <property type="nucleotide sequence ID" value="NZ_JAVLAM010000001.1"/>
</dbReference>
<comment type="subcellular location">
    <subcellularLocation>
        <location evidence="1">Cell membrane</location>
        <topology evidence="1">Lipid-anchor</topology>
    </subcellularLocation>
</comment>
<dbReference type="Gene3D" id="3.10.105.10">
    <property type="entry name" value="Dipeptide-binding Protein, Domain 3"/>
    <property type="match status" value="1"/>
</dbReference>
<proteinExistence type="inferred from homology"/>